<dbReference type="EMBL" id="JAYXHS010000001">
    <property type="protein sequence ID" value="MEC5384293.1"/>
    <property type="molecule type" value="Genomic_DNA"/>
</dbReference>
<reference evidence="1 2" key="1">
    <citation type="submission" date="2024-01" db="EMBL/GenBank/DDBJ databases">
        <title>Uliginosibacterium soil sp. nov.</title>
        <authorList>
            <person name="Lv Y."/>
        </authorList>
    </citation>
    <scope>NUCLEOTIDE SEQUENCE [LARGE SCALE GENOMIC DNA]</scope>
    <source>
        <strain evidence="1 2">H3</strain>
    </source>
</reference>
<sequence>MKTDPLLRLMRDTSEASRLTLGDWDQIIRLARVANVLARLAEDLAVAGLLEAVPQGPRDHLIAARLLGRRQRMAGLTEIEHVRDALAASKLPTVLLKGGAYLAANLPLSRGRMFGDIDLLFRRQDLPEAESTLILHGWNSGAVSDYDQRYYREWMHELPPLTHLKRHSVLDVHHNILPSTARHPPDAKLLLEQAQELPDMPGVFVLCPADMVLHSACHLFHEGELGSGLRDLSDLDRLLRHFGKQDGFWAMLSERAGLLHLRRPLCYAIRMCTEMLDTPVPPDIVRELRRFGGVRLPFMDALYQRALRADHPLADDRWTALARWALYVRAHWLRMPPHLLAAHLARKAWFRWTGMPEYPTNEEELPARN</sequence>
<gene>
    <name evidence="1" type="ORF">VVD49_01090</name>
</gene>
<dbReference type="RefSeq" id="WP_327597273.1">
    <property type="nucleotide sequence ID" value="NZ_JAYXHS010000001.1"/>
</dbReference>
<protein>
    <submittedName>
        <fullName evidence="1">Nucleotidyltransferase family protein</fullName>
    </submittedName>
</protein>
<proteinExistence type="predicted"/>
<dbReference type="Pfam" id="PF14907">
    <property type="entry name" value="NTP_transf_5"/>
    <property type="match status" value="1"/>
</dbReference>
<name>A0ABU6JXW0_9RHOO</name>
<evidence type="ECO:0000313" key="2">
    <source>
        <dbReference type="Proteomes" id="UP001331561"/>
    </source>
</evidence>
<keyword evidence="2" id="KW-1185">Reference proteome</keyword>
<evidence type="ECO:0000313" key="1">
    <source>
        <dbReference type="EMBL" id="MEC5384293.1"/>
    </source>
</evidence>
<organism evidence="1 2">
    <name type="scientific">Uliginosibacterium silvisoli</name>
    <dbReference type="NCBI Taxonomy" id="3114758"/>
    <lineage>
        <taxon>Bacteria</taxon>
        <taxon>Pseudomonadati</taxon>
        <taxon>Pseudomonadota</taxon>
        <taxon>Betaproteobacteria</taxon>
        <taxon>Rhodocyclales</taxon>
        <taxon>Zoogloeaceae</taxon>
        <taxon>Uliginosibacterium</taxon>
    </lineage>
</organism>
<accession>A0ABU6JXW0</accession>
<dbReference type="InterPro" id="IPR039498">
    <property type="entry name" value="NTP_transf_5"/>
</dbReference>
<comment type="caution">
    <text evidence="1">The sequence shown here is derived from an EMBL/GenBank/DDBJ whole genome shotgun (WGS) entry which is preliminary data.</text>
</comment>
<dbReference type="Proteomes" id="UP001331561">
    <property type="component" value="Unassembled WGS sequence"/>
</dbReference>